<dbReference type="AlphaFoldDB" id="A0A4Y1PJY7"/>
<organism evidence="7">
    <name type="scientific">Enterobacter cloacae</name>
    <dbReference type="NCBI Taxonomy" id="550"/>
    <lineage>
        <taxon>Bacteria</taxon>
        <taxon>Pseudomonadati</taxon>
        <taxon>Pseudomonadota</taxon>
        <taxon>Gammaproteobacteria</taxon>
        <taxon>Enterobacterales</taxon>
        <taxon>Enterobacteriaceae</taxon>
        <taxon>Enterobacter</taxon>
        <taxon>Enterobacter cloacae complex</taxon>
    </lineage>
</organism>
<keyword evidence="4" id="KW-0234">DNA repair</keyword>
<dbReference type="GO" id="GO:0003887">
    <property type="term" value="F:DNA-directed DNA polymerase activity"/>
    <property type="evidence" value="ECO:0007669"/>
    <property type="project" value="TreeGrafter"/>
</dbReference>
<dbReference type="InterPro" id="IPR017961">
    <property type="entry name" value="DNA_pol_Y-fam_little_finger"/>
</dbReference>
<dbReference type="Pfam" id="PF13438">
    <property type="entry name" value="DUF4113"/>
    <property type="match status" value="1"/>
</dbReference>
<proteinExistence type="inferred from homology"/>
<dbReference type="PANTHER" id="PTHR11076">
    <property type="entry name" value="DNA REPAIR POLYMERASE UMUC / TRANSFERASE FAMILY MEMBER"/>
    <property type="match status" value="1"/>
</dbReference>
<dbReference type="CDD" id="cd01700">
    <property type="entry name" value="PolY_Pol_V_umuC"/>
    <property type="match status" value="1"/>
</dbReference>
<evidence type="ECO:0000313" key="7">
    <source>
        <dbReference type="EMBL" id="AYI50255.1"/>
    </source>
</evidence>
<dbReference type="PROSITE" id="PS50173">
    <property type="entry name" value="UMUC"/>
    <property type="match status" value="1"/>
</dbReference>
<name>A0A4Y1PJY7_ENTCL</name>
<dbReference type="InterPro" id="IPR043128">
    <property type="entry name" value="Rev_trsase/Diguanyl_cyclase"/>
</dbReference>
<comment type="similarity">
    <text evidence="1">Belongs to the DNA polymerase type-Y family.</text>
</comment>
<dbReference type="SUPFAM" id="SSF56672">
    <property type="entry name" value="DNA/RNA polymerases"/>
    <property type="match status" value="1"/>
</dbReference>
<keyword evidence="2" id="KW-0227">DNA damage</keyword>
<evidence type="ECO:0000256" key="1">
    <source>
        <dbReference type="ARBA" id="ARBA00010945"/>
    </source>
</evidence>
<keyword evidence="3" id="KW-0741">SOS mutagenesis</keyword>
<evidence type="ECO:0000256" key="4">
    <source>
        <dbReference type="ARBA" id="ARBA00023204"/>
    </source>
</evidence>
<dbReference type="Gene3D" id="3.40.1170.60">
    <property type="match status" value="1"/>
</dbReference>
<evidence type="ECO:0000256" key="5">
    <source>
        <dbReference type="ARBA" id="ARBA00023236"/>
    </source>
</evidence>
<dbReference type="GO" id="GO:0042276">
    <property type="term" value="P:error-prone translesion synthesis"/>
    <property type="evidence" value="ECO:0007669"/>
    <property type="project" value="TreeGrafter"/>
</dbReference>
<sequence>MYALVDAVSFYASAEKAYDPSIRRAPVVVLTNNDGCVCAICPIARKLKIPKFEAYFKIKDYLSQHNVVVRSSNYELYASLSGKMMNIIGRFCDDQYIYSIDESFLKFKHIDNDWQGLGEQIRLAVWREAKLPVGVGFGATLTLAKVANHAAKKLQGFNGVAVIENEAQAEQILKQMKLNDVWGVGSRLSKRLELVGLKNAYELSRQDPKSMRKFHNVLLEKTVRELNFEACLTWDETRQLKKEIFSTRSFGQKVTDINALLSAFSTHADIVGRKLRKQGSTVKKLLIFAQNSRFDTEYKNCSIIYDFPIATADTRVIASAVTEIIHKLFIPGLKYAKCGLGAIDLGSAAYTQFGLFDPVKDNSELMKCYDQINTRFGRGIFLASSEISKDWKMRRSMMSPRYTTHWPDIPKIYCD</sequence>
<dbReference type="Gene3D" id="3.30.70.270">
    <property type="match status" value="1"/>
</dbReference>
<dbReference type="InterPro" id="IPR050116">
    <property type="entry name" value="DNA_polymerase-Y"/>
</dbReference>
<dbReference type="EMBL" id="MH545561">
    <property type="protein sequence ID" value="AYI50255.1"/>
    <property type="molecule type" value="Genomic_DNA"/>
</dbReference>
<dbReference type="GO" id="GO:0003684">
    <property type="term" value="F:damaged DNA binding"/>
    <property type="evidence" value="ECO:0007669"/>
    <property type="project" value="InterPro"/>
</dbReference>
<dbReference type="GO" id="GO:0006281">
    <property type="term" value="P:DNA repair"/>
    <property type="evidence" value="ECO:0007669"/>
    <property type="project" value="UniProtKB-KW"/>
</dbReference>
<keyword evidence="5" id="KW-0742">SOS response</keyword>
<dbReference type="Pfam" id="PF00817">
    <property type="entry name" value="IMS"/>
    <property type="match status" value="1"/>
</dbReference>
<dbReference type="Pfam" id="PF11799">
    <property type="entry name" value="IMS_C"/>
    <property type="match status" value="1"/>
</dbReference>
<dbReference type="GO" id="GO:0009432">
    <property type="term" value="P:SOS response"/>
    <property type="evidence" value="ECO:0007669"/>
    <property type="project" value="UniProtKB-KW"/>
</dbReference>
<dbReference type="GO" id="GO:0005829">
    <property type="term" value="C:cytosol"/>
    <property type="evidence" value="ECO:0007669"/>
    <property type="project" value="TreeGrafter"/>
</dbReference>
<feature type="domain" description="UmuC" evidence="6">
    <location>
        <begin position="2"/>
        <end position="185"/>
    </location>
</feature>
<dbReference type="InterPro" id="IPR025188">
    <property type="entry name" value="DUF4113"/>
</dbReference>
<evidence type="ECO:0000256" key="3">
    <source>
        <dbReference type="ARBA" id="ARBA00023199"/>
    </source>
</evidence>
<reference evidence="7" key="1">
    <citation type="journal article" date="2019" name="J. Antimicrob. Chemother.">
        <title>Identification of AGI1-A, a variant of Acinetobacter genomic island 1 (AGI1), in a French clinical isolate belonging to the Enterobacter cloacae complex.</title>
        <authorList>
            <person name="Siebor E."/>
            <person name="de Curraize C."/>
            <person name="Neuwirth C."/>
        </authorList>
    </citation>
    <scope>NUCLEOTIDE SEQUENCE</scope>
    <source>
        <strain evidence="7">EclC2185</strain>
    </source>
</reference>
<dbReference type="InterPro" id="IPR043502">
    <property type="entry name" value="DNA/RNA_pol_sf"/>
</dbReference>
<accession>A0A4Y1PJY7</accession>
<evidence type="ECO:0000256" key="2">
    <source>
        <dbReference type="ARBA" id="ARBA00022763"/>
    </source>
</evidence>
<dbReference type="InterPro" id="IPR001126">
    <property type="entry name" value="UmuC"/>
</dbReference>
<dbReference type="PANTHER" id="PTHR11076:SF34">
    <property type="entry name" value="PROTEIN UMUC"/>
    <property type="match status" value="1"/>
</dbReference>
<evidence type="ECO:0000259" key="6">
    <source>
        <dbReference type="PROSITE" id="PS50173"/>
    </source>
</evidence>
<protein>
    <submittedName>
        <fullName evidence="7">DNA polymerase V subunit UmuC</fullName>
    </submittedName>
</protein>